<gene>
    <name evidence="5" type="ORF">AAHA92_11039</name>
</gene>
<comment type="caution">
    <text evidence="5">The sequence shown here is derived from an EMBL/GenBank/DDBJ whole genome shotgun (WGS) entry which is preliminary data.</text>
</comment>
<dbReference type="PANTHER" id="PTHR48048">
    <property type="entry name" value="GLYCOSYLTRANSFERASE"/>
    <property type="match status" value="1"/>
</dbReference>
<organism evidence="5 6">
    <name type="scientific">Salvia divinorum</name>
    <name type="common">Maria pastora</name>
    <name type="synonym">Diviner's sage</name>
    <dbReference type="NCBI Taxonomy" id="28513"/>
    <lineage>
        <taxon>Eukaryota</taxon>
        <taxon>Viridiplantae</taxon>
        <taxon>Streptophyta</taxon>
        <taxon>Embryophyta</taxon>
        <taxon>Tracheophyta</taxon>
        <taxon>Spermatophyta</taxon>
        <taxon>Magnoliopsida</taxon>
        <taxon>eudicotyledons</taxon>
        <taxon>Gunneridae</taxon>
        <taxon>Pentapetalae</taxon>
        <taxon>asterids</taxon>
        <taxon>lamiids</taxon>
        <taxon>Lamiales</taxon>
        <taxon>Lamiaceae</taxon>
        <taxon>Nepetoideae</taxon>
        <taxon>Mentheae</taxon>
        <taxon>Salviinae</taxon>
        <taxon>Salvia</taxon>
        <taxon>Salvia subgen. Calosphace</taxon>
    </lineage>
</organism>
<dbReference type="GO" id="GO:0016757">
    <property type="term" value="F:glycosyltransferase activity"/>
    <property type="evidence" value="ECO:0007669"/>
    <property type="project" value="UniProtKB-KW"/>
</dbReference>
<evidence type="ECO:0000313" key="5">
    <source>
        <dbReference type="EMBL" id="KAL1560875.1"/>
    </source>
</evidence>
<dbReference type="InterPro" id="IPR002213">
    <property type="entry name" value="UDP_glucos_trans"/>
</dbReference>
<dbReference type="FunFam" id="3.40.50.2000:FF:000056">
    <property type="entry name" value="Glycosyltransferase"/>
    <property type="match status" value="1"/>
</dbReference>
<reference evidence="5 6" key="1">
    <citation type="submission" date="2024-06" db="EMBL/GenBank/DDBJ databases">
        <title>A chromosome level genome sequence of Diviner's sage (Salvia divinorum).</title>
        <authorList>
            <person name="Ford S.A."/>
            <person name="Ro D.-K."/>
            <person name="Ness R.W."/>
            <person name="Phillips M.A."/>
        </authorList>
    </citation>
    <scope>NUCLEOTIDE SEQUENCE [LARGE SCALE GENOMIC DNA]</scope>
    <source>
        <strain evidence="5">SAF-2024a</strain>
        <tissue evidence="5">Leaf</tissue>
    </source>
</reference>
<keyword evidence="6" id="KW-1185">Reference proteome</keyword>
<dbReference type="Pfam" id="PF00201">
    <property type="entry name" value="UDPGT"/>
    <property type="match status" value="1"/>
</dbReference>
<name>A0ABD1HWM4_SALDI</name>
<accession>A0ABD1HWM4</accession>
<dbReference type="InterPro" id="IPR050481">
    <property type="entry name" value="UDP-glycosyltransf_plant"/>
</dbReference>
<dbReference type="AlphaFoldDB" id="A0ABD1HWM4"/>
<dbReference type="SUPFAM" id="SSF53756">
    <property type="entry name" value="UDP-Glycosyltransferase/glycogen phosphorylase"/>
    <property type="match status" value="1"/>
</dbReference>
<dbReference type="PANTHER" id="PTHR48048:SF45">
    <property type="entry name" value="GLYCOSYLTRANSFERASE"/>
    <property type="match status" value="1"/>
</dbReference>
<evidence type="ECO:0000256" key="4">
    <source>
        <dbReference type="RuleBase" id="RU362057"/>
    </source>
</evidence>
<comment type="similarity">
    <text evidence="1 3">Belongs to the UDP-glycosyltransferase family.</text>
</comment>
<protein>
    <recommendedName>
        <fullName evidence="4">Glycosyltransferase</fullName>
        <ecNumber evidence="4">2.4.1.-</ecNumber>
    </recommendedName>
</protein>
<sequence>MAEEGKASLVFIPFPVVSHLVAAVKTAELLAARDSRLSITVLVMSMSTDTKISSYIKNPQINFVRLEQDDESSVGEAMKPPKRMMHFACRHKASAQGVLSEIKKCRRVAGIFVDIMCVDMIDVAKELDITSYVFFSSGAAILGLMFGLQSLEDDHGRDLAEFEGSDEVISISSYVNPVPARVWPESVFDRESGFLELSRKVREADGIVINTFLELEPHAISSTSTSEDERIPRFYPIGPIIGGEREESDESRQKREEIVRWLDDQPDSSVVFLCFGSMGAFEAEQVVEIADALEQSGQRFLWSLRKPVSEKGIVFPGEHENPREVLPEGFLERTARVGKVIGWAPQIAVLSHPSVGGFVSHCGWNSTLESVCCGVPMATWPLGAEQQTNAFQLVKDIGIAVEIKMDYRKNSGEIVTKDIIAKAIEQLMDPTNEIRARVKELKEKSTMALMEGGSSYNYLGCLIQDFFQSC</sequence>
<dbReference type="Proteomes" id="UP001567538">
    <property type="component" value="Unassembled WGS sequence"/>
</dbReference>
<dbReference type="EMBL" id="JBEAFC010000004">
    <property type="protein sequence ID" value="KAL1560875.1"/>
    <property type="molecule type" value="Genomic_DNA"/>
</dbReference>
<keyword evidence="3 5" id="KW-0328">Glycosyltransferase</keyword>
<proteinExistence type="inferred from homology"/>
<evidence type="ECO:0000256" key="3">
    <source>
        <dbReference type="RuleBase" id="RU003718"/>
    </source>
</evidence>
<evidence type="ECO:0000313" key="6">
    <source>
        <dbReference type="Proteomes" id="UP001567538"/>
    </source>
</evidence>
<dbReference type="EC" id="2.4.1.-" evidence="4"/>
<dbReference type="InterPro" id="IPR035595">
    <property type="entry name" value="UDP_glycos_trans_CS"/>
</dbReference>
<evidence type="ECO:0000256" key="2">
    <source>
        <dbReference type="ARBA" id="ARBA00022679"/>
    </source>
</evidence>
<dbReference type="CDD" id="cd03784">
    <property type="entry name" value="GT1_Gtf-like"/>
    <property type="match status" value="1"/>
</dbReference>
<dbReference type="Gene3D" id="3.40.50.2000">
    <property type="entry name" value="Glycogen Phosphorylase B"/>
    <property type="match status" value="2"/>
</dbReference>
<evidence type="ECO:0000256" key="1">
    <source>
        <dbReference type="ARBA" id="ARBA00009995"/>
    </source>
</evidence>
<keyword evidence="2 3" id="KW-0808">Transferase</keyword>
<dbReference type="PROSITE" id="PS00375">
    <property type="entry name" value="UDPGT"/>
    <property type="match status" value="1"/>
</dbReference>